<name>A0A919IX79_9ACTN</name>
<evidence type="ECO:0000313" key="3">
    <source>
        <dbReference type="EMBL" id="GIE10736.1"/>
    </source>
</evidence>
<dbReference type="AlphaFoldDB" id="A0A919IX79"/>
<evidence type="ECO:0000313" key="4">
    <source>
        <dbReference type="Proteomes" id="UP000598174"/>
    </source>
</evidence>
<dbReference type="PANTHER" id="PTHR35174">
    <property type="entry name" value="BLL7171 PROTEIN-RELATED"/>
    <property type="match status" value="1"/>
</dbReference>
<dbReference type="PANTHER" id="PTHR35174:SF3">
    <property type="entry name" value="BLL7171 PROTEIN"/>
    <property type="match status" value="1"/>
</dbReference>
<dbReference type="Proteomes" id="UP000598174">
    <property type="component" value="Unassembled WGS sequence"/>
</dbReference>
<reference evidence="3" key="1">
    <citation type="submission" date="2021-01" db="EMBL/GenBank/DDBJ databases">
        <title>Whole genome shotgun sequence of Actinoplanes ferrugineus NBRC 15555.</title>
        <authorList>
            <person name="Komaki H."/>
            <person name="Tamura T."/>
        </authorList>
    </citation>
    <scope>NUCLEOTIDE SEQUENCE</scope>
    <source>
        <strain evidence="3">NBRC 15555</strain>
    </source>
</reference>
<dbReference type="EMBL" id="BOMM01000018">
    <property type="protein sequence ID" value="GIE10736.1"/>
    <property type="molecule type" value="Genomic_DNA"/>
</dbReference>
<comment type="caution">
    <text evidence="3">The sequence shown here is derived from an EMBL/GenBank/DDBJ whole genome shotgun (WGS) entry which is preliminary data.</text>
</comment>
<dbReference type="InterPro" id="IPR005545">
    <property type="entry name" value="YCII"/>
</dbReference>
<dbReference type="Gene3D" id="3.30.70.1060">
    <property type="entry name" value="Dimeric alpha+beta barrel"/>
    <property type="match status" value="1"/>
</dbReference>
<evidence type="ECO:0000259" key="2">
    <source>
        <dbReference type="Pfam" id="PF03795"/>
    </source>
</evidence>
<keyword evidence="4" id="KW-1185">Reference proteome</keyword>
<dbReference type="RefSeq" id="WP_203817296.1">
    <property type="nucleotide sequence ID" value="NZ_BAAABP010000071.1"/>
</dbReference>
<evidence type="ECO:0000256" key="1">
    <source>
        <dbReference type="ARBA" id="ARBA00007689"/>
    </source>
</evidence>
<feature type="domain" description="YCII-related" evidence="2">
    <location>
        <begin position="1"/>
        <end position="109"/>
    </location>
</feature>
<organism evidence="3 4">
    <name type="scientific">Paractinoplanes ferrugineus</name>
    <dbReference type="NCBI Taxonomy" id="113564"/>
    <lineage>
        <taxon>Bacteria</taxon>
        <taxon>Bacillati</taxon>
        <taxon>Actinomycetota</taxon>
        <taxon>Actinomycetes</taxon>
        <taxon>Micromonosporales</taxon>
        <taxon>Micromonosporaceae</taxon>
        <taxon>Paractinoplanes</taxon>
    </lineage>
</organism>
<dbReference type="SUPFAM" id="SSF54909">
    <property type="entry name" value="Dimeric alpha+beta barrel"/>
    <property type="match status" value="1"/>
</dbReference>
<sequence>MHYALLIYGDEKAWETRDEAELKANDERHARFMAMLRERGAMLPGGQELARAHTATTVRNTGDTVGTTDGPYAETAEQLGGFYLIEAPDLDAALEIARQLPEAIVEVRPVVIHPETGN</sequence>
<proteinExistence type="inferred from homology"/>
<comment type="similarity">
    <text evidence="1">Belongs to the YciI family.</text>
</comment>
<dbReference type="Pfam" id="PF03795">
    <property type="entry name" value="YCII"/>
    <property type="match status" value="1"/>
</dbReference>
<gene>
    <name evidence="3" type="ORF">Afe05nite_25760</name>
</gene>
<protein>
    <recommendedName>
        <fullName evidence="2">YCII-related domain-containing protein</fullName>
    </recommendedName>
</protein>
<dbReference type="InterPro" id="IPR011008">
    <property type="entry name" value="Dimeric_a/b-barrel"/>
</dbReference>
<accession>A0A919IX79</accession>